<sequence>MENIEDTEFYRDFFSDEALEYYKKVFPNSFGPSTPSSKEKKPKIPKSQRETVYRHIVATPLVEVLSIRIGSSYVDDGERPTIREIYGQISIVDTRLSDGGEIFNLFHKNEENPQSMHLDEALLLSPSSGTAVIVPSVNTALDVLLFDRKANNKVVAQGRLFLDKIGDECEEDHIRKVYGKDECSFAHVHYTIFQYAVAATVDVLFFEEADSPHHSRVDTDDDDDNGEYAEESSDEFDLSHYNRTDCGDGGDGFVANVFGSITVHSKVNYGNDKGYPSISLFNKSPGQSVRVKSGGFVPLSRSIVAVPAYASSLVIEVNLSDRNTEKQIGNGVLEFKPRDDNTFKKDLVGEHGRVRVRVTWNHAYDQPLFRASEKNQECQQPKEVEDDGWDPDQELEVFSVVVHSKDFKPFSFYGTIDVRDLAIVSIFKKDKSCPQVCAKGGEIVTAKGTYRRSVCASGFFQINVDLKDATTGAQISNGYASWDDRIIGRWFDRRICSIIRGERGFAAVYYTAFFDGVSVVVDVKLFGENLAGYVYGKIVAHYATYAYSTPCAKYYEITLFDRHADGDGDQQAQPLQLLKPLVCMPRNSSLIITADLTLSSEPATSLRNSVHLKPDESGRLRGESWGIEVHLKPNKYY</sequence>
<dbReference type="Pfam" id="PF20241">
    <property type="entry name" value="DUF6598"/>
    <property type="match status" value="3"/>
</dbReference>
<reference evidence="3" key="1">
    <citation type="submission" date="2024-03" db="EMBL/GenBank/DDBJ databases">
        <title>WGS assembly of Saponaria officinalis var. Norfolk2.</title>
        <authorList>
            <person name="Jenkins J."/>
            <person name="Shu S."/>
            <person name="Grimwood J."/>
            <person name="Barry K."/>
            <person name="Goodstein D."/>
            <person name="Schmutz J."/>
            <person name="Leebens-Mack J."/>
            <person name="Osbourn A."/>
        </authorList>
    </citation>
    <scope>NUCLEOTIDE SEQUENCE [LARGE SCALE GENOMIC DNA]</scope>
    <source>
        <strain evidence="3">JIC</strain>
    </source>
</reference>
<dbReference type="Proteomes" id="UP001443914">
    <property type="component" value="Unassembled WGS sequence"/>
</dbReference>
<feature type="compositionally biased region" description="Acidic residues" evidence="1">
    <location>
        <begin position="219"/>
        <end position="236"/>
    </location>
</feature>
<keyword evidence="4" id="KW-1185">Reference proteome</keyword>
<dbReference type="PANTHER" id="PTHR33065:SF88">
    <property type="entry name" value="OS11G0104220 PROTEIN"/>
    <property type="match status" value="1"/>
</dbReference>
<feature type="region of interest" description="Disordered" evidence="1">
    <location>
        <begin position="213"/>
        <end position="241"/>
    </location>
</feature>
<proteinExistence type="predicted"/>
<accession>A0AAW1MTX1</accession>
<dbReference type="EMBL" id="JBDFQZ010000002">
    <property type="protein sequence ID" value="KAK9751111.1"/>
    <property type="molecule type" value="Genomic_DNA"/>
</dbReference>
<dbReference type="PANTHER" id="PTHR33065">
    <property type="entry name" value="OS07G0486400 PROTEIN"/>
    <property type="match status" value="1"/>
</dbReference>
<evidence type="ECO:0000256" key="1">
    <source>
        <dbReference type="SAM" id="MobiDB-lite"/>
    </source>
</evidence>
<feature type="domain" description="DUF6598" evidence="2">
    <location>
        <begin position="61"/>
        <end position="245"/>
    </location>
</feature>
<evidence type="ECO:0000313" key="3">
    <source>
        <dbReference type="EMBL" id="KAK9751111.1"/>
    </source>
</evidence>
<evidence type="ECO:0000259" key="2">
    <source>
        <dbReference type="Pfam" id="PF20241"/>
    </source>
</evidence>
<dbReference type="AlphaFoldDB" id="A0AAW1MTX1"/>
<protein>
    <recommendedName>
        <fullName evidence="2">DUF6598 domain-containing protein</fullName>
    </recommendedName>
</protein>
<organism evidence="3 4">
    <name type="scientific">Saponaria officinalis</name>
    <name type="common">Common soapwort</name>
    <name type="synonym">Lychnis saponaria</name>
    <dbReference type="NCBI Taxonomy" id="3572"/>
    <lineage>
        <taxon>Eukaryota</taxon>
        <taxon>Viridiplantae</taxon>
        <taxon>Streptophyta</taxon>
        <taxon>Embryophyta</taxon>
        <taxon>Tracheophyta</taxon>
        <taxon>Spermatophyta</taxon>
        <taxon>Magnoliopsida</taxon>
        <taxon>eudicotyledons</taxon>
        <taxon>Gunneridae</taxon>
        <taxon>Pentapetalae</taxon>
        <taxon>Caryophyllales</taxon>
        <taxon>Caryophyllaceae</taxon>
        <taxon>Caryophylleae</taxon>
        <taxon>Saponaria</taxon>
    </lineage>
</organism>
<dbReference type="InterPro" id="IPR046533">
    <property type="entry name" value="DUF6598"/>
</dbReference>
<name>A0AAW1MTX1_SAPOF</name>
<gene>
    <name evidence="3" type="ORF">RND81_02G242900</name>
</gene>
<comment type="caution">
    <text evidence="3">The sequence shown here is derived from an EMBL/GenBank/DDBJ whole genome shotgun (WGS) entry which is preliminary data.</text>
</comment>
<feature type="domain" description="DUF6598" evidence="2">
    <location>
        <begin position="395"/>
        <end position="618"/>
    </location>
</feature>
<evidence type="ECO:0000313" key="4">
    <source>
        <dbReference type="Proteomes" id="UP001443914"/>
    </source>
</evidence>
<feature type="domain" description="DUF6598" evidence="2">
    <location>
        <begin position="257"/>
        <end position="358"/>
    </location>
</feature>